<reference evidence="1" key="1">
    <citation type="submission" date="2020-11" db="EMBL/GenBank/DDBJ databases">
        <authorList>
            <person name="Tran Van P."/>
        </authorList>
    </citation>
    <scope>NUCLEOTIDE SEQUENCE</scope>
</reference>
<organism evidence="1">
    <name type="scientific">Timema douglasi</name>
    <name type="common">Walking stick</name>
    <dbReference type="NCBI Taxonomy" id="61478"/>
    <lineage>
        <taxon>Eukaryota</taxon>
        <taxon>Metazoa</taxon>
        <taxon>Ecdysozoa</taxon>
        <taxon>Arthropoda</taxon>
        <taxon>Hexapoda</taxon>
        <taxon>Insecta</taxon>
        <taxon>Pterygota</taxon>
        <taxon>Neoptera</taxon>
        <taxon>Polyneoptera</taxon>
        <taxon>Phasmatodea</taxon>
        <taxon>Timematodea</taxon>
        <taxon>Timematoidea</taxon>
        <taxon>Timematidae</taxon>
        <taxon>Timema</taxon>
    </lineage>
</organism>
<dbReference type="AlphaFoldDB" id="A0A7R8ZFC3"/>
<name>A0A7R8ZFC3_TIMDO</name>
<proteinExistence type="predicted"/>
<sequence>MGESVDGFTFSSLRVDVPPGANISVAVTYDHLLGRKISKYYHGVYFIPDQVNPINRGYLRAHNTGLTGGVCVLTILD</sequence>
<accession>A0A7R8ZFC3</accession>
<protein>
    <submittedName>
        <fullName evidence="1">Uncharacterized protein</fullName>
    </submittedName>
</protein>
<gene>
    <name evidence="1" type="ORF">TDIB3V08_LOCUS13410</name>
</gene>
<dbReference type="EMBL" id="OA596284">
    <property type="protein sequence ID" value="CAD7207262.1"/>
    <property type="molecule type" value="Genomic_DNA"/>
</dbReference>
<evidence type="ECO:0000313" key="1">
    <source>
        <dbReference type="EMBL" id="CAD7207262.1"/>
    </source>
</evidence>